<sequence length="187" mass="20326">MCSMTCNLIPIGSLAKAASTRGILLLVTKAALVTVQNSTESALTSAHVYFQSASEGHCLTLKDACPHFGVVTTHSLAYFVLAAQQMQSVVGSGEVRWKPSWKAVEMHCAVDVPVTLFKRFAFIVFEGVSAASPDVTLNYKEPETGVFHLFGQLVDSARIDSDPKCTEYVAHGTGHIKQRYLASYRLQ</sequence>
<reference evidence="1" key="2">
    <citation type="submission" date="2015-11" db="EMBL/GenBank/DDBJ databases">
        <authorList>
            <person name="Zhang Y."/>
            <person name="Guo Z."/>
        </authorList>
    </citation>
    <scope>NUCLEOTIDE SEQUENCE</scope>
</reference>
<dbReference type="EMBL" id="LN901921">
    <property type="protein sequence ID" value="CUT98451.1"/>
    <property type="molecule type" value="Genomic_DNA"/>
</dbReference>
<proteinExistence type="predicted"/>
<evidence type="ECO:0000313" key="2">
    <source>
        <dbReference type="Proteomes" id="UP000017246"/>
    </source>
</evidence>
<protein>
    <submittedName>
        <fullName evidence="1">Poly (ADP ribose) polymerase</fullName>
    </submittedName>
</protein>
<dbReference type="OrthoDB" id="10483828at2759"/>
<dbReference type="AlphaFoldDB" id="A0A0S4MHY3"/>
<keyword evidence="2" id="KW-1185">Reference proteome</keyword>
<reference evidence="1" key="1">
    <citation type="journal article" date="2013" name="Nature">
        <title>The genomes of four tapeworm species reveal adaptations to parasitism.</title>
        <authorList>
            <person name="Tsai I.J."/>
            <person name="Zarowiecki M."/>
            <person name="Holroyd N."/>
            <person name="Garciarrubio A."/>
            <person name="Sanchez-Flores A."/>
            <person name="Brooks K.L."/>
            <person name="Tracey A."/>
            <person name="Bobes R.J."/>
            <person name="Fragoso G."/>
            <person name="Sciutto E."/>
            <person name="Aslett M."/>
            <person name="Beasley H."/>
            <person name="Bennett H.M."/>
            <person name="Cai J."/>
            <person name="Camicia F."/>
            <person name="Clark R."/>
            <person name="Cucher M."/>
            <person name="De Silva N."/>
            <person name="Day T.A."/>
            <person name="Deplazes P."/>
            <person name="Estrada K."/>
            <person name="Fernandez C."/>
            <person name="Holland P.W."/>
            <person name="Hou J."/>
            <person name="Hu S."/>
            <person name="Huckvale T."/>
            <person name="Hung S.S."/>
            <person name="Kamenetzky L."/>
            <person name="Keane J.A."/>
            <person name="Kiss F."/>
            <person name="Koziol U."/>
            <person name="Lambert O."/>
            <person name="Liu K."/>
            <person name="Luo X."/>
            <person name="Luo Y."/>
            <person name="Macchiaroli N."/>
            <person name="Nichol S."/>
            <person name="Paps J."/>
            <person name="Parkinson J."/>
            <person name="Pouchkina-Stantcheva N."/>
            <person name="Riddiford N."/>
            <person name="Rosenzvit M."/>
            <person name="Salinas G."/>
            <person name="Wasmuth J.D."/>
            <person name="Zamanian M."/>
            <person name="Zheng Y."/>
            <person name="Cai X."/>
            <person name="Soberon X."/>
            <person name="Olson P.D."/>
            <person name="Laclette J.P."/>
            <person name="Brehm K."/>
            <person name="Berriman M."/>
            <person name="Garciarrubio A."/>
            <person name="Bobes R.J."/>
            <person name="Fragoso G."/>
            <person name="Sanchez-Flores A."/>
            <person name="Estrada K."/>
            <person name="Cevallos M.A."/>
            <person name="Morett E."/>
            <person name="Gonzalez V."/>
            <person name="Portillo T."/>
            <person name="Ochoa-Leyva A."/>
            <person name="Jose M.V."/>
            <person name="Sciutto E."/>
            <person name="Landa A."/>
            <person name="Jimenez L."/>
            <person name="Valdes V."/>
            <person name="Carrero J.C."/>
            <person name="Larralde C."/>
            <person name="Morales-Montor J."/>
            <person name="Limon-Lason J."/>
            <person name="Soberon X."/>
            <person name="Laclette J.P."/>
        </authorList>
    </citation>
    <scope>NUCLEOTIDE SEQUENCE [LARGE SCALE GENOMIC DNA]</scope>
</reference>
<organism evidence="1 2">
    <name type="scientific">Echinococcus multilocularis</name>
    <name type="common">Fox tapeworm</name>
    <dbReference type="NCBI Taxonomy" id="6211"/>
    <lineage>
        <taxon>Eukaryota</taxon>
        <taxon>Metazoa</taxon>
        <taxon>Spiralia</taxon>
        <taxon>Lophotrochozoa</taxon>
        <taxon>Platyhelminthes</taxon>
        <taxon>Cestoda</taxon>
        <taxon>Eucestoda</taxon>
        <taxon>Cyclophyllidea</taxon>
        <taxon>Taeniidae</taxon>
        <taxon>Echinococcus</taxon>
    </lineage>
</organism>
<name>A0A0S4MHY3_ECHMU</name>
<accession>A0A0S4MHY3</accession>
<evidence type="ECO:0000313" key="1">
    <source>
        <dbReference type="EMBL" id="CUT98451.1"/>
    </source>
</evidence>
<dbReference type="Proteomes" id="UP000017246">
    <property type="component" value="Unassembled WGS sequence"/>
</dbReference>